<comment type="caution">
    <text evidence="5">The sequence shown here is derived from an EMBL/GenBank/DDBJ whole genome shotgun (WGS) entry which is preliminary data.</text>
</comment>
<name>A0A8H5GIW4_9AGAR</name>
<feature type="domain" description="Phorbol-ester/DAG-type" evidence="4">
    <location>
        <begin position="486"/>
        <end position="536"/>
    </location>
</feature>
<dbReference type="SMART" id="SM00109">
    <property type="entry name" value="C1"/>
    <property type="match status" value="2"/>
</dbReference>
<keyword evidence="6" id="KW-1185">Reference proteome</keyword>
<feature type="compositionally biased region" description="Basic and acidic residues" evidence="3">
    <location>
        <begin position="23"/>
        <end position="32"/>
    </location>
</feature>
<dbReference type="EMBL" id="JAACJM010000026">
    <property type="protein sequence ID" value="KAF5365590.1"/>
    <property type="molecule type" value="Genomic_DNA"/>
</dbReference>
<dbReference type="PROSITE" id="PS00479">
    <property type="entry name" value="ZF_DAG_PE_1"/>
    <property type="match status" value="1"/>
</dbReference>
<feature type="region of interest" description="Disordered" evidence="3">
    <location>
        <begin position="1"/>
        <end position="41"/>
    </location>
</feature>
<dbReference type="InterPro" id="IPR002219">
    <property type="entry name" value="PKC_DAG/PE"/>
</dbReference>
<feature type="domain" description="Phorbol-ester/DAG-type" evidence="4">
    <location>
        <begin position="574"/>
        <end position="624"/>
    </location>
</feature>
<evidence type="ECO:0000259" key="4">
    <source>
        <dbReference type="PROSITE" id="PS50081"/>
    </source>
</evidence>
<dbReference type="Gene3D" id="3.30.60.20">
    <property type="match status" value="1"/>
</dbReference>
<keyword evidence="2" id="KW-0862">Zinc</keyword>
<dbReference type="CDD" id="cd00029">
    <property type="entry name" value="C1"/>
    <property type="match status" value="1"/>
</dbReference>
<dbReference type="GO" id="GO:0046872">
    <property type="term" value="F:metal ion binding"/>
    <property type="evidence" value="ECO:0007669"/>
    <property type="project" value="UniProtKB-KW"/>
</dbReference>
<dbReference type="SUPFAM" id="SSF57889">
    <property type="entry name" value="Cysteine-rich domain"/>
    <property type="match status" value="2"/>
</dbReference>
<reference evidence="5 6" key="1">
    <citation type="journal article" date="2020" name="ISME J.">
        <title>Uncovering the hidden diversity of litter-decomposition mechanisms in mushroom-forming fungi.</title>
        <authorList>
            <person name="Floudas D."/>
            <person name="Bentzer J."/>
            <person name="Ahren D."/>
            <person name="Johansson T."/>
            <person name="Persson P."/>
            <person name="Tunlid A."/>
        </authorList>
    </citation>
    <scope>NUCLEOTIDE SEQUENCE [LARGE SCALE GENOMIC DNA]</scope>
    <source>
        <strain evidence="5 6">CBS 291.85</strain>
    </source>
</reference>
<evidence type="ECO:0000256" key="3">
    <source>
        <dbReference type="SAM" id="MobiDB-lite"/>
    </source>
</evidence>
<keyword evidence="1" id="KW-0479">Metal-binding</keyword>
<dbReference type="Proteomes" id="UP000559256">
    <property type="component" value="Unassembled WGS sequence"/>
</dbReference>
<evidence type="ECO:0000313" key="6">
    <source>
        <dbReference type="Proteomes" id="UP000559256"/>
    </source>
</evidence>
<accession>A0A8H5GIW4</accession>
<organism evidence="5 6">
    <name type="scientific">Tetrapyrgos nigripes</name>
    <dbReference type="NCBI Taxonomy" id="182062"/>
    <lineage>
        <taxon>Eukaryota</taxon>
        <taxon>Fungi</taxon>
        <taxon>Dikarya</taxon>
        <taxon>Basidiomycota</taxon>
        <taxon>Agaricomycotina</taxon>
        <taxon>Agaricomycetes</taxon>
        <taxon>Agaricomycetidae</taxon>
        <taxon>Agaricales</taxon>
        <taxon>Marasmiineae</taxon>
        <taxon>Marasmiaceae</taxon>
        <taxon>Tetrapyrgos</taxon>
    </lineage>
</organism>
<evidence type="ECO:0000313" key="5">
    <source>
        <dbReference type="EMBL" id="KAF5365590.1"/>
    </source>
</evidence>
<proteinExistence type="predicted"/>
<dbReference type="PROSITE" id="PS50081">
    <property type="entry name" value="ZF_DAG_PE_2"/>
    <property type="match status" value="2"/>
</dbReference>
<feature type="compositionally biased region" description="Polar residues" evidence="3">
    <location>
        <begin position="1"/>
        <end position="19"/>
    </location>
</feature>
<evidence type="ECO:0000256" key="1">
    <source>
        <dbReference type="ARBA" id="ARBA00022723"/>
    </source>
</evidence>
<gene>
    <name evidence="5" type="ORF">D9758_003325</name>
</gene>
<dbReference type="OrthoDB" id="6270916at2759"/>
<sequence>MQSNSFSSKSRPPRINTSADFVDSYHDPRPELDLSTNASSGIPSLIIPSSTYVEKSPATEKPSVSPLTHHKKTTVEKEFRKLFGHVLEQLARRPLPPSVYYNSESNTLGPHRSSTGLINAVNPTNLLSEEEDEDEGSEVFSTDETFELMMKLRDLLATCDEQNIPIFDDSSFNDGEVHRETSGKSRSPFRRSVNTLQPGGRRSRSPSPAFGSRMNPSDLLSKCISVLSSVIKEDCRFKMSSPRPSRPPYALHAVTLDVAEFLLKFQIRRLDSKFIQQLAFALMPAFSTFPRATHARLLVFFEGCLIRGALQQLRSNQEAENMLQSNSERGDAADDLLDHEQPVVAITVDEFQDGMERSEVKWTPWTTPGRSLTLRSTNASAQASSVYRLASIVPPLLAVIMENVDVDSARPETLHRVHRLINAIIDLKLDAYLDILEVIAYHTPTARRLATRFLRSHWPKSVGHVLVTKSTPTILRLRADEKHAYAHQFMPWHFAPHSELSQCQVCTKNVAGFGLLCPFCMCMVHFDCYDYPDGNTVINYSPLSDPNLNRVAIYRHSPILDSPAEQNLYGKRHGHEFWHVNLFTLTICFSCRRPLWGCHAQGLQCSKCCHFFHHSCASEALDRCGTAVMDSSHTDIEWTTLRQSYVEVHPEMAALTRLAVENSSYEDVSILYSYSWTQIQILSNGLALGTIVITQGTRAKVHPPDFELHHLLAWCENILSSRNWDVSDGFTFFLRESNTPKSDHSMMFEWSNLVYILSCIKAPHAFQNSSSNMLTVSHLQSEFEPSSDLPDPFEVVSLSHIRNILGDEFHIQSDVCAKLILSHMHQLGLFDRIDKHPRLFDNSTNHASTYCIFNLPTGLDVSQDVETLFSSVESCLSDIDLSVNETGFLLLNRRLWPSGMASEYALNRLSRAVVSWILAEDDNLATILRDYLAKRQALPGVRSNVDSVPWPSFQSTRAAPSSTVNSGGDYVESRRALLKRYAVPWLHALHNQNVDAYATLLYNICADFADDSVPHRADISFIEDQRKEEEYPEQLLRLISRLYNSSVTFDATEIIFGRWLDSMLSSGVVLKPIPSLVRVFQNDSESNRYSTVEATLDGSATSGLDPLRHIVNVSSESEESLVLGLRWLLIFTTSGVDVNTVTFIQLSRKLDGYNSPLWISQLLIDALLRSVWLRPAGRDQLQKIVADVHKRLSSRIMGALKDGSGRTDALRFIRQSLATCLLLYGCDRQALIREKMVHDDEINELPSRRKMAIRASEFSDPVVVDPLLMKVLETYMTAHVDDVSCLIGKFLHTFLMSTPYLEPHEVDNFILRNAEVLCRCAFQLYDTQRHELANLRTGFLLRVLVVDAQLAHDLLDDWFQQRESWETRLIALARLFRIILDITNSTFTIDDRQWRGNIIDIFYYYFRTLWLDEKEEIRLAAHTLSSNLLPAHLHEISLCWEESLLKSPIVDRLKLITFLVQLRPYFPSWRVVSWNVILEILAEDQYNENGDPADPLGPQVSIKERVPQVDSEMTQLRVSVLVLSLEMISGNLRPDSYNVLARIKVHLARVMGFEGVRTVLDENGYTLRVIFGEVKILMSSLPCIHQFPVLFDASHQFSVDDGYVQDSSSPFLVGSPFIDILLGLFDSPDDIAALPVLTLKSMLESLGIVILKHNFEDIRIRLQQPALKRAVSRVMELMLRDINYECRQVALSTLQAYIKKWHGSLPRSFIHFAIEQAATLVLSQSHSSNDPLVNEAKEFIEGTLKTYSTNGVFAGLMRRQIDRGLFLVLNQVLHANAKENPSNSLRDALLRDTLPRCVEVDQSAFQMTLNNLLSFIELVHHQNYTLELMTFVGQQLTYLARRTSEIGPESVNPAPLLLIPAILIQHNKAQCRDMLGYTDTVLRICLNRLGVDSGSLSKLVQVTATLYRRTQASDKSAPSNVIIQVIFEILSDGLKLKTRTVPATLKSMLETVMTADMNGSTPAMLHTDLFIGLVSPGLDFLHNHSWMDVRSDIDFATSLATAKMVLLASELDQKVMSMIARYGLDRSGRQRTNLRAWNVLVLAVLLDPSETWISSMFYQLDAFSVVYHAALRGHTNSAHGMPDSAITDINHAYIAIKLWMMLAQKKASKEGTGNVDALTTWNELWPPFERLVNLFEQGLHEGTLAMLTWSTLADLFIFLRQSRSPVSLHLSSQIAILSRLRTLGRGETQTGKLARAIRSLSDPPADVALDVMVDQVAKDIIATEKLRILDVNKDLGKAGPDRKGGKSSQHATEIR</sequence>
<protein>
    <recommendedName>
        <fullName evidence="4">Phorbol-ester/DAG-type domain-containing protein</fullName>
    </recommendedName>
</protein>
<dbReference type="InterPro" id="IPR046349">
    <property type="entry name" value="C1-like_sf"/>
</dbReference>
<evidence type="ECO:0000256" key="2">
    <source>
        <dbReference type="ARBA" id="ARBA00022833"/>
    </source>
</evidence>
<feature type="region of interest" description="Disordered" evidence="3">
    <location>
        <begin position="170"/>
        <end position="214"/>
    </location>
</feature>